<gene>
    <name evidence="10" type="ORF">DAPPUDRAFT_262373</name>
</gene>
<dbReference type="SUPFAM" id="SSF144232">
    <property type="entry name" value="HIT/MYND zinc finger-like"/>
    <property type="match status" value="1"/>
</dbReference>
<dbReference type="EMBL" id="GL732690">
    <property type="protein sequence ID" value="EFX66938.1"/>
    <property type="molecule type" value="Genomic_DNA"/>
</dbReference>
<keyword evidence="3" id="KW-0862">Zinc</keyword>
<evidence type="ECO:0000313" key="11">
    <source>
        <dbReference type="Proteomes" id="UP000000305"/>
    </source>
</evidence>
<dbReference type="GO" id="GO:0003677">
    <property type="term" value="F:DNA binding"/>
    <property type="evidence" value="ECO:0007669"/>
    <property type="project" value="UniProtKB-KW"/>
</dbReference>
<organism evidence="10 11">
    <name type="scientific">Daphnia pulex</name>
    <name type="common">Water flea</name>
    <dbReference type="NCBI Taxonomy" id="6669"/>
    <lineage>
        <taxon>Eukaryota</taxon>
        <taxon>Metazoa</taxon>
        <taxon>Ecdysozoa</taxon>
        <taxon>Arthropoda</taxon>
        <taxon>Crustacea</taxon>
        <taxon>Branchiopoda</taxon>
        <taxon>Diplostraca</taxon>
        <taxon>Cladocera</taxon>
        <taxon>Anomopoda</taxon>
        <taxon>Daphniidae</taxon>
        <taxon>Daphnia</taxon>
    </lineage>
</organism>
<evidence type="ECO:0000259" key="9">
    <source>
        <dbReference type="PROSITE" id="PS50865"/>
    </source>
</evidence>
<reference evidence="10 11" key="1">
    <citation type="journal article" date="2011" name="Science">
        <title>The ecoresponsive genome of Daphnia pulex.</title>
        <authorList>
            <person name="Colbourne J.K."/>
            <person name="Pfrender M.E."/>
            <person name="Gilbert D."/>
            <person name="Thomas W.K."/>
            <person name="Tucker A."/>
            <person name="Oakley T.H."/>
            <person name="Tokishita S."/>
            <person name="Aerts A."/>
            <person name="Arnold G.J."/>
            <person name="Basu M.K."/>
            <person name="Bauer D.J."/>
            <person name="Caceres C.E."/>
            <person name="Carmel L."/>
            <person name="Casola C."/>
            <person name="Choi J.H."/>
            <person name="Detter J.C."/>
            <person name="Dong Q."/>
            <person name="Dusheyko S."/>
            <person name="Eads B.D."/>
            <person name="Frohlich T."/>
            <person name="Geiler-Samerotte K.A."/>
            <person name="Gerlach D."/>
            <person name="Hatcher P."/>
            <person name="Jogdeo S."/>
            <person name="Krijgsveld J."/>
            <person name="Kriventseva E.V."/>
            <person name="Kultz D."/>
            <person name="Laforsch C."/>
            <person name="Lindquist E."/>
            <person name="Lopez J."/>
            <person name="Manak J.R."/>
            <person name="Muller J."/>
            <person name="Pangilinan J."/>
            <person name="Patwardhan R.P."/>
            <person name="Pitluck S."/>
            <person name="Pritham E.J."/>
            <person name="Rechtsteiner A."/>
            <person name="Rho M."/>
            <person name="Rogozin I.B."/>
            <person name="Sakarya O."/>
            <person name="Salamov A."/>
            <person name="Schaack S."/>
            <person name="Shapiro H."/>
            <person name="Shiga Y."/>
            <person name="Skalitzky C."/>
            <person name="Smith Z."/>
            <person name="Souvorov A."/>
            <person name="Sung W."/>
            <person name="Tang Z."/>
            <person name="Tsuchiya D."/>
            <person name="Tu H."/>
            <person name="Vos H."/>
            <person name="Wang M."/>
            <person name="Wolf Y.I."/>
            <person name="Yamagata H."/>
            <person name="Yamada T."/>
            <person name="Ye Y."/>
            <person name="Shaw J.R."/>
            <person name="Andrews J."/>
            <person name="Crease T.J."/>
            <person name="Tang H."/>
            <person name="Lucas S.M."/>
            <person name="Robertson H.M."/>
            <person name="Bork P."/>
            <person name="Koonin E.V."/>
            <person name="Zdobnov E.M."/>
            <person name="Grigoriev I.V."/>
            <person name="Lynch M."/>
            <person name="Boore J.L."/>
        </authorList>
    </citation>
    <scope>NUCLEOTIDE SEQUENCE [LARGE SCALE GENOMIC DNA]</scope>
</reference>
<protein>
    <recommendedName>
        <fullName evidence="9">MYND-type domain-containing protein</fullName>
    </recommendedName>
</protein>
<dbReference type="GO" id="GO:0000981">
    <property type="term" value="F:DNA-binding transcription factor activity, RNA polymerase II-specific"/>
    <property type="evidence" value="ECO:0000318"/>
    <property type="project" value="GO_Central"/>
</dbReference>
<dbReference type="GO" id="GO:0006357">
    <property type="term" value="P:regulation of transcription by RNA polymerase II"/>
    <property type="evidence" value="ECO:0000318"/>
    <property type="project" value="GO_Central"/>
</dbReference>
<keyword evidence="11" id="KW-1185">Reference proteome</keyword>
<evidence type="ECO:0000256" key="2">
    <source>
        <dbReference type="ARBA" id="ARBA00022771"/>
    </source>
</evidence>
<dbReference type="OrthoDB" id="5282002at2759"/>
<dbReference type="PANTHER" id="PTHR10237">
    <property type="entry name" value="DEFORMED EPIDERMAL AUTOREGULATORY FACTOR 1 HOMOLOG SUPPRESSIN"/>
    <property type="match status" value="1"/>
</dbReference>
<dbReference type="KEGG" id="dpx:DAPPUDRAFT_262373"/>
<feature type="domain" description="MYND-type" evidence="9">
    <location>
        <begin position="304"/>
        <end position="342"/>
    </location>
</feature>
<evidence type="ECO:0000256" key="5">
    <source>
        <dbReference type="ARBA" id="ARBA00023125"/>
    </source>
</evidence>
<dbReference type="AlphaFoldDB" id="E9HMV8"/>
<keyword evidence="4" id="KW-0805">Transcription regulation</keyword>
<dbReference type="PhylomeDB" id="E9HMV8"/>
<dbReference type="PANTHER" id="PTHR10237:SF1">
    <property type="entry name" value="DEFORMED EPIDERMAL AUTOREGULATORY FACTOR 1 HOMOLOG"/>
    <property type="match status" value="1"/>
</dbReference>
<evidence type="ECO:0000256" key="1">
    <source>
        <dbReference type="ARBA" id="ARBA00022723"/>
    </source>
</evidence>
<dbReference type="Gene3D" id="6.10.140.2220">
    <property type="match status" value="1"/>
</dbReference>
<accession>E9HMV8</accession>
<dbReference type="GO" id="GO:0008270">
    <property type="term" value="F:zinc ion binding"/>
    <property type="evidence" value="ECO:0007669"/>
    <property type="project" value="UniProtKB-KW"/>
</dbReference>
<keyword evidence="5" id="KW-0238">DNA-binding</keyword>
<dbReference type="PROSITE" id="PS01360">
    <property type="entry name" value="ZF_MYND_1"/>
    <property type="match status" value="1"/>
</dbReference>
<evidence type="ECO:0000256" key="7">
    <source>
        <dbReference type="ARBA" id="ARBA00023242"/>
    </source>
</evidence>
<keyword evidence="2 8" id="KW-0863">Zinc-finger</keyword>
<keyword evidence="7" id="KW-0539">Nucleus</keyword>
<dbReference type="InterPro" id="IPR024119">
    <property type="entry name" value="TF_DEAF-1"/>
</dbReference>
<dbReference type="PROSITE" id="PS50865">
    <property type="entry name" value="ZF_MYND_2"/>
    <property type="match status" value="1"/>
</dbReference>
<evidence type="ECO:0000256" key="4">
    <source>
        <dbReference type="ARBA" id="ARBA00023015"/>
    </source>
</evidence>
<evidence type="ECO:0000256" key="8">
    <source>
        <dbReference type="PROSITE-ProRule" id="PRU00134"/>
    </source>
</evidence>
<dbReference type="Pfam" id="PF01753">
    <property type="entry name" value="zf-MYND"/>
    <property type="match status" value="1"/>
</dbReference>
<keyword evidence="1" id="KW-0479">Metal-binding</keyword>
<sequence>MPLLLLESFKSIRVEENDVPYPIDQSKSQLPLHPKNEMHMKVESCIESEKQYTLRIAIECSGNVSGLKISTNEQAPCESCDDVTEPWPCEFHSKKSKWIIGDLVPWKNKPLYPDERFKNVEAVEHHLSSQFVSKEMSFARFLDSKCSALDNLRLKLVAMMSGAAEFVSYGRNEDRYLLKLHRPLLISPMGTPILLITALHDNLKPKFGPTFYTINPTMPKEKETEHCKIVAAVFPLGTPNDIKMGMDAETDEEFQLFRFLLRLNSTRIEPSKRQKKNVPLVGSSPWLATFLLPLYQDSVLTRSCVACKKIPEKLKFCSRCRSTVYCSVECQHSHRPTHKHMCKKL</sequence>
<dbReference type="InParanoid" id="E9HMV8"/>
<dbReference type="InterPro" id="IPR002893">
    <property type="entry name" value="Znf_MYND"/>
</dbReference>
<dbReference type="Proteomes" id="UP000000305">
    <property type="component" value="Unassembled WGS sequence"/>
</dbReference>
<evidence type="ECO:0000256" key="6">
    <source>
        <dbReference type="ARBA" id="ARBA00023163"/>
    </source>
</evidence>
<evidence type="ECO:0000313" key="10">
    <source>
        <dbReference type="EMBL" id="EFX66938.1"/>
    </source>
</evidence>
<keyword evidence="6" id="KW-0804">Transcription</keyword>
<dbReference type="HOGENOM" id="CLU_804774_0_0_1"/>
<name>E9HMV8_DAPPU</name>
<proteinExistence type="predicted"/>
<evidence type="ECO:0000256" key="3">
    <source>
        <dbReference type="ARBA" id="ARBA00022833"/>
    </source>
</evidence>
<dbReference type="GO" id="GO:0005634">
    <property type="term" value="C:nucleus"/>
    <property type="evidence" value="ECO:0000318"/>
    <property type="project" value="GO_Central"/>
</dbReference>